<protein>
    <recommendedName>
        <fullName evidence="2">F-box domain-containing protein</fullName>
    </recommendedName>
</protein>
<feature type="region of interest" description="Disordered" evidence="1">
    <location>
        <begin position="306"/>
        <end position="366"/>
    </location>
</feature>
<keyword evidence="4" id="KW-1185">Reference proteome</keyword>
<dbReference type="SUPFAM" id="SSF81383">
    <property type="entry name" value="F-box domain"/>
    <property type="match status" value="1"/>
</dbReference>
<dbReference type="Gene3D" id="1.20.1280.50">
    <property type="match status" value="1"/>
</dbReference>
<feature type="domain" description="F-box" evidence="2">
    <location>
        <begin position="1"/>
        <end position="46"/>
    </location>
</feature>
<dbReference type="PROSITE" id="PS50181">
    <property type="entry name" value="FBOX"/>
    <property type="match status" value="1"/>
</dbReference>
<gene>
    <name evidence="3" type="ORF">PG997_001907</name>
</gene>
<dbReference type="GeneID" id="92039282"/>
<evidence type="ECO:0000256" key="1">
    <source>
        <dbReference type="SAM" id="MobiDB-lite"/>
    </source>
</evidence>
<name>A0ABR1X7T7_9PEZI</name>
<dbReference type="Pfam" id="PF12937">
    <property type="entry name" value="F-box-like"/>
    <property type="match status" value="1"/>
</dbReference>
<dbReference type="CDD" id="cd09917">
    <property type="entry name" value="F-box_SF"/>
    <property type="match status" value="1"/>
</dbReference>
<dbReference type="Proteomes" id="UP001433268">
    <property type="component" value="Unassembled WGS sequence"/>
</dbReference>
<proteinExistence type="predicted"/>
<accession>A0ABR1X7T7</accession>
<dbReference type="EMBL" id="JAQQWN010000003">
    <property type="protein sequence ID" value="KAK8091546.1"/>
    <property type="molecule type" value="Genomic_DNA"/>
</dbReference>
<dbReference type="SMART" id="SM00256">
    <property type="entry name" value="FBOX"/>
    <property type="match status" value="1"/>
</dbReference>
<evidence type="ECO:0000313" key="3">
    <source>
        <dbReference type="EMBL" id="KAK8091546.1"/>
    </source>
</evidence>
<dbReference type="InterPro" id="IPR001810">
    <property type="entry name" value="F-box_dom"/>
</dbReference>
<sequence length="505" mass="56305">MSLPSLPVELLHHVALYCSPRDVLALTESCRSLRNACDDSAIFKRAFLEHIPPVTSRSIANKETLMACVTKQLGNLEDTPELSQADQQRLIWKCMSTAVYRLQCVGDELSMPVSAISSDLDAQPQTITDSLQKILSSFTLPGLPYVDQVVSIPETAVTSKTIEPLRKSLGLLSMSIVWGCSSVCDDNVMRLLDELCAYMYALKPNNPEPPFFMRSSSSWDLELSFCLAICAIRIVGWQPAGPPAIVQVNGIRTWPRGRLDFVQRALRCLLQTFESNWGDRYSTAQDSLPQSMALLTCAVVARTKLQSFPDPDSSPPRPRDFPFGLQEQSQSSADIPADSPSGTRRAPSIPLPEVTPPSKENSSSCLSPFASGSWDLWYKTRTRAVMDEIGSGEWQGCYTYGLGAQSRVDPPMEQIRFQKSAQRGNQIDICARGCVDMVGPFRLDGHLDLETCNVSLRKRYLGRHHFDWRGAVTPLGIAGYYFSGNREREPSGFFWLWKRDWKDGN</sequence>
<reference evidence="3 4" key="1">
    <citation type="submission" date="2023-01" db="EMBL/GenBank/DDBJ databases">
        <title>Analysis of 21 Apiospora genomes using comparative genomics revels a genus with tremendous synthesis potential of carbohydrate active enzymes and secondary metabolites.</title>
        <authorList>
            <person name="Sorensen T."/>
        </authorList>
    </citation>
    <scope>NUCLEOTIDE SEQUENCE [LARGE SCALE GENOMIC DNA]</scope>
    <source>
        <strain evidence="3 4">CBS 114990</strain>
    </source>
</reference>
<dbReference type="InterPro" id="IPR036047">
    <property type="entry name" value="F-box-like_dom_sf"/>
</dbReference>
<organism evidence="3 4">
    <name type="scientific">Apiospora hydei</name>
    <dbReference type="NCBI Taxonomy" id="1337664"/>
    <lineage>
        <taxon>Eukaryota</taxon>
        <taxon>Fungi</taxon>
        <taxon>Dikarya</taxon>
        <taxon>Ascomycota</taxon>
        <taxon>Pezizomycotina</taxon>
        <taxon>Sordariomycetes</taxon>
        <taxon>Xylariomycetidae</taxon>
        <taxon>Amphisphaeriales</taxon>
        <taxon>Apiosporaceae</taxon>
        <taxon>Apiospora</taxon>
    </lineage>
</organism>
<evidence type="ECO:0000259" key="2">
    <source>
        <dbReference type="PROSITE" id="PS50181"/>
    </source>
</evidence>
<evidence type="ECO:0000313" key="4">
    <source>
        <dbReference type="Proteomes" id="UP001433268"/>
    </source>
</evidence>
<dbReference type="RefSeq" id="XP_066673518.1">
    <property type="nucleotide sequence ID" value="XM_066806222.1"/>
</dbReference>
<comment type="caution">
    <text evidence="3">The sequence shown here is derived from an EMBL/GenBank/DDBJ whole genome shotgun (WGS) entry which is preliminary data.</text>
</comment>